<dbReference type="Proteomes" id="UP000067626">
    <property type="component" value="Chromosome"/>
</dbReference>
<keyword evidence="3" id="KW-1185">Reference proteome</keyword>
<dbReference type="Gene3D" id="3.40.50.1820">
    <property type="entry name" value="alpha/beta hydrolase"/>
    <property type="match status" value="1"/>
</dbReference>
<dbReference type="InterPro" id="IPR002925">
    <property type="entry name" value="Dienelactn_hydro"/>
</dbReference>
<protein>
    <submittedName>
        <fullName evidence="2">Dienelactone hydrolase</fullName>
    </submittedName>
</protein>
<sequence length="254" mass="27724">MPLAYHRTMQGNVIELTTASGPMRAYEVGPPGAGARGSLVFLMDGLGFRDVLFPMADRFAAGGYRVIVPDLFHRVGPNVHFDAKEVFSSPDKIAEMRKLLSRVDTPGAMEDFATCLERLSASAEGSGPIGTLGYCMGGRFAFLAASHFPDRVRAIASIHGGHLVTAAPDSAHLAADRIRAPLYFAIAEQDGSFTPENETTLRETLERCGARFEMEHYAARHAWTMADAPVYSPTEAERHFERVLAFFDASLREA</sequence>
<dbReference type="KEGG" id="ccro:CMC5_018940"/>
<dbReference type="SUPFAM" id="SSF53474">
    <property type="entry name" value="alpha/beta-Hydrolases"/>
    <property type="match status" value="1"/>
</dbReference>
<dbReference type="OrthoDB" id="9787933at2"/>
<dbReference type="GO" id="GO:0016787">
    <property type="term" value="F:hydrolase activity"/>
    <property type="evidence" value="ECO:0007669"/>
    <property type="project" value="UniProtKB-KW"/>
</dbReference>
<organism evidence="2 3">
    <name type="scientific">Chondromyces crocatus</name>
    <dbReference type="NCBI Taxonomy" id="52"/>
    <lineage>
        <taxon>Bacteria</taxon>
        <taxon>Pseudomonadati</taxon>
        <taxon>Myxococcota</taxon>
        <taxon>Polyangia</taxon>
        <taxon>Polyangiales</taxon>
        <taxon>Polyangiaceae</taxon>
        <taxon>Chondromyces</taxon>
    </lineage>
</organism>
<feature type="domain" description="Dienelactone hydrolase" evidence="1">
    <location>
        <begin position="23"/>
        <end position="249"/>
    </location>
</feature>
<dbReference type="STRING" id="52.CMC5_018940"/>
<dbReference type="Pfam" id="PF01738">
    <property type="entry name" value="DLH"/>
    <property type="match status" value="1"/>
</dbReference>
<proteinExistence type="predicted"/>
<dbReference type="AlphaFoldDB" id="A0A0K1EAP8"/>
<dbReference type="InterPro" id="IPR029058">
    <property type="entry name" value="AB_hydrolase_fold"/>
</dbReference>
<dbReference type="PANTHER" id="PTHR46623:SF10">
    <property type="entry name" value="CARBOXYMETHYLENEBUTENOLIDASE HOMOLOG"/>
    <property type="match status" value="1"/>
</dbReference>
<dbReference type="InterPro" id="IPR051049">
    <property type="entry name" value="Dienelactone_hydrolase-like"/>
</dbReference>
<evidence type="ECO:0000313" key="3">
    <source>
        <dbReference type="Proteomes" id="UP000067626"/>
    </source>
</evidence>
<reference evidence="2 3" key="1">
    <citation type="submission" date="2015-07" db="EMBL/GenBank/DDBJ databases">
        <title>Genome analysis of myxobacterium Chondromyces crocatus Cm c5 reveals a high potential for natural compound synthesis and the genetic basis for the loss of fruiting body formation.</title>
        <authorList>
            <person name="Zaburannyi N."/>
            <person name="Bunk B."/>
            <person name="Maier J."/>
            <person name="Overmann J."/>
            <person name="Mueller R."/>
        </authorList>
    </citation>
    <scope>NUCLEOTIDE SEQUENCE [LARGE SCALE GENOMIC DNA]</scope>
    <source>
        <strain evidence="2 3">Cm c5</strain>
    </source>
</reference>
<dbReference type="EMBL" id="CP012159">
    <property type="protein sequence ID" value="AKT37752.1"/>
    <property type="molecule type" value="Genomic_DNA"/>
</dbReference>
<evidence type="ECO:0000259" key="1">
    <source>
        <dbReference type="Pfam" id="PF01738"/>
    </source>
</evidence>
<evidence type="ECO:0000313" key="2">
    <source>
        <dbReference type="EMBL" id="AKT37752.1"/>
    </source>
</evidence>
<dbReference type="PANTHER" id="PTHR46623">
    <property type="entry name" value="CARBOXYMETHYLENEBUTENOLIDASE-RELATED"/>
    <property type="match status" value="1"/>
</dbReference>
<gene>
    <name evidence="2" type="ORF">CMC5_018940</name>
</gene>
<keyword evidence="2" id="KW-0378">Hydrolase</keyword>
<accession>A0A0K1EAP8</accession>
<name>A0A0K1EAP8_CHOCO</name>